<evidence type="ECO:0000256" key="3">
    <source>
        <dbReference type="SAM" id="Coils"/>
    </source>
</evidence>
<comment type="caution">
    <text evidence="4">The sequence shown here is derived from an EMBL/GenBank/DDBJ whole genome shotgun (WGS) entry which is preliminary data.</text>
</comment>
<dbReference type="InterPro" id="IPR051212">
    <property type="entry name" value="Type-I_RE_S_subunit"/>
</dbReference>
<dbReference type="Proteomes" id="UP001500936">
    <property type="component" value="Unassembled WGS sequence"/>
</dbReference>
<keyword evidence="1" id="KW-0680">Restriction system</keyword>
<evidence type="ECO:0008006" key="6">
    <source>
        <dbReference type="Google" id="ProtNLM"/>
    </source>
</evidence>
<gene>
    <name evidence="4" type="ORF">GCM10023187_45910</name>
</gene>
<dbReference type="EMBL" id="BAABHB010000013">
    <property type="protein sequence ID" value="GAA4415438.1"/>
    <property type="molecule type" value="Genomic_DNA"/>
</dbReference>
<sequence length="267" mass="30628">MIDTDNVTQNPTATLPRYPAYKDSGVEWLGEIPEHWEVRRIKYLFKEKNIRSKTGIGKLLSLSKYHGIIPRSEITDKVESANSLVNYKLCSEGDLVLNKLQAWNGMLDISKYEGLVSPDYSVYESTILNIDKRYFKYLFKTPLYVAEFSKSSSGIGDGFFRLYTNVFFNIFSILPPLSEQTRIAEFLDRKTADIDKAIAQKERLIELLQERRQVMIHQAVTRGLNPNVPMKDSGIEWIGEIPAHWAVKRVKNIFRLIVDPAPNVLAP</sequence>
<keyword evidence="3" id="KW-0175">Coiled coil</keyword>
<protein>
    <recommendedName>
        <fullName evidence="6">Type I restriction modification DNA specificity domain-containing protein</fullName>
    </recommendedName>
</protein>
<keyword evidence="5" id="KW-1185">Reference proteome</keyword>
<feature type="coiled-coil region" evidence="3">
    <location>
        <begin position="187"/>
        <end position="218"/>
    </location>
</feature>
<dbReference type="SUPFAM" id="SSF116734">
    <property type="entry name" value="DNA methylase specificity domain"/>
    <property type="match status" value="2"/>
</dbReference>
<evidence type="ECO:0000256" key="1">
    <source>
        <dbReference type="ARBA" id="ARBA00022747"/>
    </source>
</evidence>
<dbReference type="Gene3D" id="3.90.220.20">
    <property type="entry name" value="DNA methylase specificity domains"/>
    <property type="match status" value="1"/>
</dbReference>
<evidence type="ECO:0000313" key="4">
    <source>
        <dbReference type="EMBL" id="GAA4415438.1"/>
    </source>
</evidence>
<evidence type="ECO:0000313" key="5">
    <source>
        <dbReference type="Proteomes" id="UP001500936"/>
    </source>
</evidence>
<dbReference type="Gene3D" id="1.10.287.1120">
    <property type="entry name" value="Bipartite methylase S protein"/>
    <property type="match status" value="1"/>
</dbReference>
<proteinExistence type="predicted"/>
<reference evidence="5" key="1">
    <citation type="journal article" date="2019" name="Int. J. Syst. Evol. Microbiol.">
        <title>The Global Catalogue of Microorganisms (GCM) 10K type strain sequencing project: providing services to taxonomists for standard genome sequencing and annotation.</title>
        <authorList>
            <consortium name="The Broad Institute Genomics Platform"/>
            <consortium name="The Broad Institute Genome Sequencing Center for Infectious Disease"/>
            <person name="Wu L."/>
            <person name="Ma J."/>
        </authorList>
    </citation>
    <scope>NUCLEOTIDE SEQUENCE [LARGE SCALE GENOMIC DNA]</scope>
    <source>
        <strain evidence="5">JCM 17925</strain>
    </source>
</reference>
<dbReference type="PANTHER" id="PTHR43140">
    <property type="entry name" value="TYPE-1 RESTRICTION ENZYME ECOKI SPECIFICITY PROTEIN"/>
    <property type="match status" value="1"/>
</dbReference>
<organism evidence="4 5">
    <name type="scientific">Nibrella viscosa</name>
    <dbReference type="NCBI Taxonomy" id="1084524"/>
    <lineage>
        <taxon>Bacteria</taxon>
        <taxon>Pseudomonadati</taxon>
        <taxon>Bacteroidota</taxon>
        <taxon>Cytophagia</taxon>
        <taxon>Cytophagales</taxon>
        <taxon>Spirosomataceae</taxon>
        <taxon>Nibrella</taxon>
    </lineage>
</organism>
<dbReference type="InterPro" id="IPR044946">
    <property type="entry name" value="Restrct_endonuc_typeI_TRD_sf"/>
</dbReference>
<accession>A0ABP8KTE8</accession>
<name>A0ABP8KTE8_9BACT</name>
<evidence type="ECO:0000256" key="2">
    <source>
        <dbReference type="ARBA" id="ARBA00023125"/>
    </source>
</evidence>
<keyword evidence="2" id="KW-0238">DNA-binding</keyword>
<dbReference type="PANTHER" id="PTHR43140:SF1">
    <property type="entry name" value="TYPE I RESTRICTION ENZYME ECOKI SPECIFICITY SUBUNIT"/>
    <property type="match status" value="1"/>
</dbReference>
<dbReference type="RefSeq" id="WP_345270390.1">
    <property type="nucleotide sequence ID" value="NZ_BAABHB010000013.1"/>
</dbReference>